<accession>T0RUV2</accession>
<dbReference type="eggNOG" id="KOG0627">
    <property type="taxonomic scope" value="Eukaryota"/>
</dbReference>
<proteinExistence type="inferred from homology"/>
<dbReference type="Proteomes" id="UP000030762">
    <property type="component" value="Unassembled WGS sequence"/>
</dbReference>
<name>T0RUV2_SAPDV</name>
<keyword evidence="2" id="KW-0238">DNA-binding</keyword>
<keyword evidence="5" id="KW-0175">Coiled coil</keyword>
<evidence type="ECO:0000256" key="2">
    <source>
        <dbReference type="ARBA" id="ARBA00023125"/>
    </source>
</evidence>
<evidence type="ECO:0000256" key="5">
    <source>
        <dbReference type="SAM" id="Coils"/>
    </source>
</evidence>
<dbReference type="InterPro" id="IPR036388">
    <property type="entry name" value="WH-like_DNA-bd_sf"/>
</dbReference>
<keyword evidence="8" id="KW-1185">Reference proteome</keyword>
<organism evidence="7 8">
    <name type="scientific">Saprolegnia diclina (strain VS20)</name>
    <dbReference type="NCBI Taxonomy" id="1156394"/>
    <lineage>
        <taxon>Eukaryota</taxon>
        <taxon>Sar</taxon>
        <taxon>Stramenopiles</taxon>
        <taxon>Oomycota</taxon>
        <taxon>Saprolegniomycetes</taxon>
        <taxon>Saprolegniales</taxon>
        <taxon>Saprolegniaceae</taxon>
        <taxon>Saprolegnia</taxon>
    </lineage>
</organism>
<evidence type="ECO:0000259" key="6">
    <source>
        <dbReference type="SMART" id="SM00415"/>
    </source>
</evidence>
<protein>
    <recommendedName>
        <fullName evidence="6">HSF-type DNA-binding domain-containing protein</fullName>
    </recommendedName>
</protein>
<dbReference type="EMBL" id="JH767148">
    <property type="protein sequence ID" value="EQC36253.1"/>
    <property type="molecule type" value="Genomic_DNA"/>
</dbReference>
<reference evidence="7 8" key="1">
    <citation type="submission" date="2012-04" db="EMBL/GenBank/DDBJ databases">
        <title>The Genome Sequence of Saprolegnia declina VS20.</title>
        <authorList>
            <consortium name="The Broad Institute Genome Sequencing Platform"/>
            <person name="Russ C."/>
            <person name="Nusbaum C."/>
            <person name="Tyler B."/>
            <person name="van West P."/>
            <person name="Dieguez-Uribeondo J."/>
            <person name="de Bruijn I."/>
            <person name="Tripathy S."/>
            <person name="Jiang R."/>
            <person name="Young S.K."/>
            <person name="Zeng Q."/>
            <person name="Gargeya S."/>
            <person name="Fitzgerald M."/>
            <person name="Haas B."/>
            <person name="Abouelleil A."/>
            <person name="Alvarado L."/>
            <person name="Arachchi H.M."/>
            <person name="Berlin A."/>
            <person name="Chapman S.B."/>
            <person name="Goldberg J."/>
            <person name="Griggs A."/>
            <person name="Gujja S."/>
            <person name="Hansen M."/>
            <person name="Howarth C."/>
            <person name="Imamovic A."/>
            <person name="Larimer J."/>
            <person name="McCowen C."/>
            <person name="Montmayeur A."/>
            <person name="Murphy C."/>
            <person name="Neiman D."/>
            <person name="Pearson M."/>
            <person name="Priest M."/>
            <person name="Roberts A."/>
            <person name="Saif S."/>
            <person name="Shea T."/>
            <person name="Sisk P."/>
            <person name="Sykes S."/>
            <person name="Wortman J."/>
            <person name="Nusbaum C."/>
            <person name="Birren B."/>
        </authorList>
    </citation>
    <scope>NUCLEOTIDE SEQUENCE [LARGE SCALE GENOMIC DNA]</scope>
    <source>
        <strain evidence="7 8">VS20</strain>
    </source>
</reference>
<dbReference type="InterPro" id="IPR036390">
    <property type="entry name" value="WH_DNA-bd_sf"/>
</dbReference>
<evidence type="ECO:0000313" key="8">
    <source>
        <dbReference type="Proteomes" id="UP000030762"/>
    </source>
</evidence>
<dbReference type="OMA" id="IKFESFA"/>
<evidence type="ECO:0000256" key="1">
    <source>
        <dbReference type="ARBA" id="ARBA00004123"/>
    </source>
</evidence>
<dbReference type="InterPro" id="IPR000232">
    <property type="entry name" value="HSF_DNA-bd"/>
</dbReference>
<dbReference type="PANTHER" id="PTHR10015">
    <property type="entry name" value="HEAT SHOCK TRANSCRIPTION FACTOR"/>
    <property type="match status" value="1"/>
</dbReference>
<dbReference type="STRING" id="1156394.T0RUV2"/>
<gene>
    <name evidence="7" type="ORF">SDRG_06358</name>
</gene>
<dbReference type="Pfam" id="PF00447">
    <property type="entry name" value="HSF_DNA-bind"/>
    <property type="match status" value="1"/>
</dbReference>
<comment type="similarity">
    <text evidence="4">Belongs to the HSF family.</text>
</comment>
<dbReference type="VEuPathDB" id="FungiDB:SDRG_06358"/>
<dbReference type="GO" id="GO:0003700">
    <property type="term" value="F:DNA-binding transcription factor activity"/>
    <property type="evidence" value="ECO:0007669"/>
    <property type="project" value="InterPro"/>
</dbReference>
<dbReference type="RefSeq" id="XP_008610359.1">
    <property type="nucleotide sequence ID" value="XM_008612137.1"/>
</dbReference>
<dbReference type="Gene3D" id="1.10.10.10">
    <property type="entry name" value="Winged helix-like DNA-binding domain superfamily/Winged helix DNA-binding domain"/>
    <property type="match status" value="1"/>
</dbReference>
<dbReference type="GO" id="GO:0005634">
    <property type="term" value="C:nucleus"/>
    <property type="evidence" value="ECO:0007669"/>
    <property type="project" value="UniProtKB-SubCell"/>
</dbReference>
<dbReference type="GeneID" id="19947085"/>
<dbReference type="SUPFAM" id="SSF46785">
    <property type="entry name" value="Winged helix' DNA-binding domain"/>
    <property type="match status" value="1"/>
</dbReference>
<dbReference type="GO" id="GO:0043565">
    <property type="term" value="F:sequence-specific DNA binding"/>
    <property type="evidence" value="ECO:0007669"/>
    <property type="project" value="InterPro"/>
</dbReference>
<comment type="subcellular location">
    <subcellularLocation>
        <location evidence="1">Nucleus</location>
    </subcellularLocation>
</comment>
<feature type="coiled-coil region" evidence="5">
    <location>
        <begin position="198"/>
        <end position="225"/>
    </location>
</feature>
<dbReference type="InParanoid" id="T0RUV2"/>
<evidence type="ECO:0000256" key="4">
    <source>
        <dbReference type="RuleBase" id="RU004020"/>
    </source>
</evidence>
<feature type="domain" description="HSF-type DNA-binding" evidence="6">
    <location>
        <begin position="63"/>
        <end position="160"/>
    </location>
</feature>
<dbReference type="OrthoDB" id="60033at2759"/>
<evidence type="ECO:0000313" key="7">
    <source>
        <dbReference type="EMBL" id="EQC36253.1"/>
    </source>
</evidence>
<dbReference type="AlphaFoldDB" id="T0RUV2"/>
<dbReference type="SMART" id="SM00415">
    <property type="entry name" value="HSF"/>
    <property type="match status" value="1"/>
</dbReference>
<evidence type="ECO:0000256" key="3">
    <source>
        <dbReference type="ARBA" id="ARBA00023242"/>
    </source>
</evidence>
<dbReference type="PANTHER" id="PTHR10015:SF206">
    <property type="entry name" value="HSF-TYPE DNA-BINDING DOMAIN-CONTAINING PROTEIN"/>
    <property type="match status" value="1"/>
</dbReference>
<keyword evidence="3" id="KW-0539">Nucleus</keyword>
<sequence length="230" mass="26500">MPADLHPAELSAFLMEGLLDYTSGFASDDSNETELFLEDFIKPDVASPAPSDESSRAPEYLERTTKYMEKLYTMLEQSPESIAAWTNNGTSFAIFDNAAFEKNIIPMYFKPIKFESFARQLNSYGFRKMKYFANNVVVYEFRHPHFVRGKSDQLLTIKRRRRVKKVEAKLPAEPTTDAELRSTIRELSSFVQTLHSELLDTKALVRTLLEERNQMQQQAQRSNSNSIFSL</sequence>